<dbReference type="GO" id="GO:0016787">
    <property type="term" value="F:hydrolase activity"/>
    <property type="evidence" value="ECO:0007669"/>
    <property type="project" value="UniProtKB-KW"/>
</dbReference>
<dbReference type="RefSeq" id="WP_136930292.1">
    <property type="nucleotide sequence ID" value="NZ_SSMQ01000017.1"/>
</dbReference>
<name>A0A4V5PMU8_9BACT</name>
<evidence type="ECO:0000259" key="1">
    <source>
        <dbReference type="Pfam" id="PF01557"/>
    </source>
</evidence>
<dbReference type="Proteomes" id="UP000309215">
    <property type="component" value="Unassembled WGS sequence"/>
</dbReference>
<reference evidence="2 3" key="1">
    <citation type="submission" date="2019-04" db="EMBL/GenBank/DDBJ databases">
        <authorList>
            <person name="Li Y."/>
            <person name="Wang J."/>
        </authorList>
    </citation>
    <scope>NUCLEOTIDE SEQUENCE [LARGE SCALE GENOMIC DNA]</scope>
    <source>
        <strain evidence="2 3">DSM 14668</strain>
    </source>
</reference>
<sequence>MRLARVLLPSSPVPRIALERDGCLYDVAELERMREGLLLDEDEGLSVAEDFFTRVFSVGGAGLDVLDDGLCAGNRPTEARLWPDALLWLPPCLPERALFVQLVGTADGEEPRYHLGNPRGLLGHQESVAFPPTELRPDVEISIAALLGDELRAATVDEAERAILGFTILLGWVARQQERTSGVLRARDFAATLGPVLVTKDEAGALDDARVRLRVGGVIEELARPAAPALSFAESLAFVSRHVTLLPGDIVGAPPIEGGSEAARRLGLTFGATLEVAVDRLGKVAARPVRGPAPPPFRRVKS</sequence>
<dbReference type="AlphaFoldDB" id="A0A4V5PMU8"/>
<comment type="caution">
    <text evidence="2">The sequence shown here is derived from an EMBL/GenBank/DDBJ whole genome shotgun (WGS) entry which is preliminary data.</text>
</comment>
<accession>A0A4V5PMU8</accession>
<proteinExistence type="predicted"/>
<dbReference type="Gene3D" id="3.90.850.10">
    <property type="entry name" value="Fumarylacetoacetase-like, C-terminal domain"/>
    <property type="match status" value="1"/>
</dbReference>
<organism evidence="2 3">
    <name type="scientific">Polyangium fumosum</name>
    <dbReference type="NCBI Taxonomy" id="889272"/>
    <lineage>
        <taxon>Bacteria</taxon>
        <taxon>Pseudomonadati</taxon>
        <taxon>Myxococcota</taxon>
        <taxon>Polyangia</taxon>
        <taxon>Polyangiales</taxon>
        <taxon>Polyangiaceae</taxon>
        <taxon>Polyangium</taxon>
    </lineage>
</organism>
<protein>
    <submittedName>
        <fullName evidence="2">Fumarylacetoacetate hydrolase family protein</fullName>
    </submittedName>
</protein>
<feature type="domain" description="Fumarylacetoacetase-like C-terminal" evidence="1">
    <location>
        <begin position="109"/>
        <end position="287"/>
    </location>
</feature>
<dbReference type="InterPro" id="IPR011234">
    <property type="entry name" value="Fumarylacetoacetase-like_C"/>
</dbReference>
<evidence type="ECO:0000313" key="2">
    <source>
        <dbReference type="EMBL" id="TKD07376.1"/>
    </source>
</evidence>
<dbReference type="InterPro" id="IPR036663">
    <property type="entry name" value="Fumarylacetoacetase_C_sf"/>
</dbReference>
<dbReference type="EMBL" id="SSMQ01000017">
    <property type="protein sequence ID" value="TKD07376.1"/>
    <property type="molecule type" value="Genomic_DNA"/>
</dbReference>
<dbReference type="SUPFAM" id="SSF56529">
    <property type="entry name" value="FAH"/>
    <property type="match status" value="1"/>
</dbReference>
<dbReference type="OrthoDB" id="3766879at2"/>
<keyword evidence="3" id="KW-1185">Reference proteome</keyword>
<dbReference type="PANTHER" id="PTHR43211:SF1">
    <property type="entry name" value="BLL6422 PROTEIN"/>
    <property type="match status" value="1"/>
</dbReference>
<dbReference type="Pfam" id="PF01557">
    <property type="entry name" value="FAA_hydrolase"/>
    <property type="match status" value="1"/>
</dbReference>
<evidence type="ECO:0000313" key="3">
    <source>
        <dbReference type="Proteomes" id="UP000309215"/>
    </source>
</evidence>
<keyword evidence="2" id="KW-0378">Hydrolase</keyword>
<gene>
    <name evidence="2" type="ORF">E8A74_18190</name>
</gene>
<dbReference type="PANTHER" id="PTHR43211">
    <property type="entry name" value="FUMARYLACETOACETATE HYDROLASE"/>
    <property type="match status" value="1"/>
</dbReference>